<gene>
    <name evidence="1" type="ORF">ACFFLH_12885</name>
</gene>
<name>A0ABV5ZFB9_9GAMM</name>
<organism evidence="1 2">
    <name type="scientific">Balneatrix alpica</name>
    <dbReference type="NCBI Taxonomy" id="75684"/>
    <lineage>
        <taxon>Bacteria</taxon>
        <taxon>Pseudomonadati</taxon>
        <taxon>Pseudomonadota</taxon>
        <taxon>Gammaproteobacteria</taxon>
        <taxon>Oceanospirillales</taxon>
        <taxon>Balneatrichaceae</taxon>
        <taxon>Balneatrix</taxon>
    </lineage>
</organism>
<sequence length="112" mass="12859">MKDSLPLPESKKLTVTYRVEPGSLGPLGKNLIDEFCAFAQNNVESLDADYIIWSIIPRNDKTLPEIQYNLLGKRISHEQADQYLSIFGKSLDEFEDHLDDRLTNLIDEFSEK</sequence>
<protein>
    <submittedName>
        <fullName evidence="1">Uncharacterized protein</fullName>
    </submittedName>
</protein>
<dbReference type="Proteomes" id="UP001589628">
    <property type="component" value="Unassembled WGS sequence"/>
</dbReference>
<reference evidence="1 2" key="1">
    <citation type="submission" date="2024-09" db="EMBL/GenBank/DDBJ databases">
        <authorList>
            <person name="Sun Q."/>
            <person name="Mori K."/>
        </authorList>
    </citation>
    <scope>NUCLEOTIDE SEQUENCE [LARGE SCALE GENOMIC DNA]</scope>
    <source>
        <strain evidence="1 2">ATCC 51285</strain>
    </source>
</reference>
<comment type="caution">
    <text evidence="1">The sequence shown here is derived from an EMBL/GenBank/DDBJ whole genome shotgun (WGS) entry which is preliminary data.</text>
</comment>
<proteinExistence type="predicted"/>
<accession>A0ABV5ZFB9</accession>
<dbReference type="EMBL" id="JBHLZN010000004">
    <property type="protein sequence ID" value="MFB9887308.1"/>
    <property type="molecule type" value="Genomic_DNA"/>
</dbReference>
<dbReference type="RefSeq" id="WP_027314115.1">
    <property type="nucleotide sequence ID" value="NZ_JBHLZN010000004.1"/>
</dbReference>
<evidence type="ECO:0000313" key="2">
    <source>
        <dbReference type="Proteomes" id="UP001589628"/>
    </source>
</evidence>
<keyword evidence="2" id="KW-1185">Reference proteome</keyword>
<evidence type="ECO:0000313" key="1">
    <source>
        <dbReference type="EMBL" id="MFB9887308.1"/>
    </source>
</evidence>